<dbReference type="GO" id="GO:0005886">
    <property type="term" value="C:plasma membrane"/>
    <property type="evidence" value="ECO:0007669"/>
    <property type="project" value="UniProtKB-SubCell"/>
</dbReference>
<dbReference type="RefSeq" id="WP_135499129.1">
    <property type="nucleotide sequence ID" value="NZ_SRLD01000042.1"/>
</dbReference>
<feature type="transmembrane region" description="Helical" evidence="8">
    <location>
        <begin position="294"/>
        <end position="311"/>
    </location>
</feature>
<dbReference type="PANTHER" id="PTHR33908:SF3">
    <property type="entry name" value="UNDECAPRENYL PHOSPHATE-ALPHA-4-AMINO-4-DEOXY-L-ARABINOSE ARABINOSYL TRANSFERASE"/>
    <property type="match status" value="1"/>
</dbReference>
<evidence type="ECO:0000256" key="8">
    <source>
        <dbReference type="SAM" id="Phobius"/>
    </source>
</evidence>
<evidence type="ECO:0000256" key="7">
    <source>
        <dbReference type="ARBA" id="ARBA00023136"/>
    </source>
</evidence>
<evidence type="ECO:0000259" key="9">
    <source>
        <dbReference type="Pfam" id="PF13231"/>
    </source>
</evidence>
<feature type="transmembrane region" description="Helical" evidence="8">
    <location>
        <begin position="347"/>
        <end position="373"/>
    </location>
</feature>
<feature type="transmembrane region" description="Helical" evidence="8">
    <location>
        <begin position="117"/>
        <end position="135"/>
    </location>
</feature>
<dbReference type="PANTHER" id="PTHR33908">
    <property type="entry name" value="MANNOSYLTRANSFERASE YKCB-RELATED"/>
    <property type="match status" value="1"/>
</dbReference>
<feature type="transmembrane region" description="Helical" evidence="8">
    <location>
        <begin position="380"/>
        <end position="398"/>
    </location>
</feature>
<feature type="transmembrane region" description="Helical" evidence="8">
    <location>
        <begin position="260"/>
        <end position="282"/>
    </location>
</feature>
<feature type="transmembrane region" description="Helical" evidence="8">
    <location>
        <begin position="404"/>
        <end position="423"/>
    </location>
</feature>
<keyword evidence="3" id="KW-0328">Glycosyltransferase</keyword>
<dbReference type="Proteomes" id="UP000297739">
    <property type="component" value="Unassembled WGS sequence"/>
</dbReference>
<keyword evidence="5 8" id="KW-0812">Transmembrane</keyword>
<feature type="domain" description="Glycosyltransferase RgtA/B/C/D-like" evidence="9">
    <location>
        <begin position="64"/>
        <end position="221"/>
    </location>
</feature>
<dbReference type="OrthoDB" id="9792789at2"/>
<evidence type="ECO:0000256" key="3">
    <source>
        <dbReference type="ARBA" id="ARBA00022676"/>
    </source>
</evidence>
<feature type="transmembrane region" description="Helical" evidence="8">
    <location>
        <begin position="89"/>
        <end position="110"/>
    </location>
</feature>
<feature type="transmembrane region" description="Helical" evidence="8">
    <location>
        <begin position="165"/>
        <end position="196"/>
    </location>
</feature>
<keyword evidence="4 10" id="KW-0808">Transferase</keyword>
<feature type="transmembrane region" description="Helical" evidence="8">
    <location>
        <begin position="316"/>
        <end position="335"/>
    </location>
</feature>
<gene>
    <name evidence="10" type="ORF">E5J99_17585</name>
</gene>
<sequence>MPASLSSRTWLWLFVLVLGAGLLLGLGSWGVVESSEARYAEIGREMLVSHDWLHPRLLGIQHFHKPPLTYWLTAAGLALAGPTATGARLLSVLAVLAQVVLVYGLGRLLFSGNGRHALAAAVVYGTLPVVLISALNVTTDAYLMTLELAAAYGVLRYLHGGGWRWFYLFWVGLGLAFLTKGPVGAVLPLMVAVSFYFRQSRPRLPFTWHHALGLGLLLLIGVSWYIYLVVENRELMRYFLWNQTAERFANAGAFKRAKPWWFYLVLVPVGSLPWVVALLVQLVRTRWAEVPRQWRNVLIFWVVVPLGFFSLAQSKLLLYLLPIFPGIALLTVYYLGRLTDAALYRWYVAMSSVLGLLLAGLCMLPALSVALALPVEISPLTPLWPAAGTVALVLQQVLWDEVRVAPRLLVLTVIFALTLLITAKPLLRQNQLASGGTRPVAEWLRARHLDQGLVLVYDEMLPSLAFELHKLPITLRHDNDDLKRETQFERTNDWQKVLVDMNDPAQDAYLKSLLAQHPVLLVRGELEDYRAWMLPYFPQQEHLGPWTIYYGGWK</sequence>
<evidence type="ECO:0000256" key="2">
    <source>
        <dbReference type="ARBA" id="ARBA00022475"/>
    </source>
</evidence>
<dbReference type="GO" id="GO:0009103">
    <property type="term" value="P:lipopolysaccharide biosynthetic process"/>
    <property type="evidence" value="ECO:0007669"/>
    <property type="project" value="TreeGrafter"/>
</dbReference>
<comment type="caution">
    <text evidence="10">The sequence shown here is derived from an EMBL/GenBank/DDBJ whole genome shotgun (WGS) entry which is preliminary data.</text>
</comment>
<keyword evidence="7 8" id="KW-0472">Membrane</keyword>
<proteinExistence type="predicted"/>
<feature type="transmembrane region" description="Helical" evidence="8">
    <location>
        <begin position="208"/>
        <end position="230"/>
    </location>
</feature>
<keyword evidence="6 8" id="KW-1133">Transmembrane helix</keyword>
<dbReference type="InterPro" id="IPR038731">
    <property type="entry name" value="RgtA/B/C-like"/>
</dbReference>
<dbReference type="EMBL" id="SRLD01000042">
    <property type="protein sequence ID" value="TGE14066.1"/>
    <property type="molecule type" value="Genomic_DNA"/>
</dbReference>
<dbReference type="InterPro" id="IPR050297">
    <property type="entry name" value="LipidA_mod_glycosyltrf_83"/>
</dbReference>
<dbReference type="Pfam" id="PF13231">
    <property type="entry name" value="PMT_2"/>
    <property type="match status" value="1"/>
</dbReference>
<keyword evidence="11" id="KW-1185">Reference proteome</keyword>
<evidence type="ECO:0000256" key="1">
    <source>
        <dbReference type="ARBA" id="ARBA00004651"/>
    </source>
</evidence>
<evidence type="ECO:0000256" key="6">
    <source>
        <dbReference type="ARBA" id="ARBA00022989"/>
    </source>
</evidence>
<name>A0A4Z0PGX2_9BACT</name>
<reference evidence="10 11" key="1">
    <citation type="submission" date="2019-04" db="EMBL/GenBank/DDBJ databases">
        <authorList>
            <person name="Feng G."/>
            <person name="Zhang J."/>
            <person name="Zhu H."/>
        </authorList>
    </citation>
    <scope>NUCLEOTIDE SEQUENCE [LARGE SCALE GENOMIC DNA]</scope>
    <source>
        <strain evidence="10 11">JCM 17223</strain>
    </source>
</reference>
<evidence type="ECO:0000256" key="5">
    <source>
        <dbReference type="ARBA" id="ARBA00022692"/>
    </source>
</evidence>
<dbReference type="GO" id="GO:0016763">
    <property type="term" value="F:pentosyltransferase activity"/>
    <property type="evidence" value="ECO:0007669"/>
    <property type="project" value="TreeGrafter"/>
</dbReference>
<dbReference type="AlphaFoldDB" id="A0A4Z0PGX2"/>
<accession>A0A4Z0PGX2</accession>
<keyword evidence="2" id="KW-1003">Cell membrane</keyword>
<organism evidence="10 11">
    <name type="scientific">Hymenobacter elongatus</name>
    <dbReference type="NCBI Taxonomy" id="877208"/>
    <lineage>
        <taxon>Bacteria</taxon>
        <taxon>Pseudomonadati</taxon>
        <taxon>Bacteroidota</taxon>
        <taxon>Cytophagia</taxon>
        <taxon>Cytophagales</taxon>
        <taxon>Hymenobacteraceae</taxon>
        <taxon>Hymenobacter</taxon>
    </lineage>
</organism>
<protein>
    <submittedName>
        <fullName evidence="10">Glycosyltransferase family 39 protein</fullName>
    </submittedName>
</protein>
<dbReference type="GO" id="GO:0010041">
    <property type="term" value="P:response to iron(III) ion"/>
    <property type="evidence" value="ECO:0007669"/>
    <property type="project" value="TreeGrafter"/>
</dbReference>
<evidence type="ECO:0000313" key="10">
    <source>
        <dbReference type="EMBL" id="TGE14066.1"/>
    </source>
</evidence>
<evidence type="ECO:0000313" key="11">
    <source>
        <dbReference type="Proteomes" id="UP000297739"/>
    </source>
</evidence>
<evidence type="ECO:0000256" key="4">
    <source>
        <dbReference type="ARBA" id="ARBA00022679"/>
    </source>
</evidence>
<comment type="subcellular location">
    <subcellularLocation>
        <location evidence="1">Cell membrane</location>
        <topology evidence="1">Multi-pass membrane protein</topology>
    </subcellularLocation>
</comment>